<dbReference type="InterPro" id="IPR016024">
    <property type="entry name" value="ARM-type_fold"/>
</dbReference>
<proteinExistence type="inferred from homology"/>
<dbReference type="GO" id="GO:0034455">
    <property type="term" value="C:t-UTP complex"/>
    <property type="evidence" value="ECO:0007669"/>
    <property type="project" value="TreeGrafter"/>
</dbReference>
<comment type="subcellular location">
    <subcellularLocation>
        <location evidence="1 7">Nucleus</location>
        <location evidence="1 7">Nucleolus</location>
    </subcellularLocation>
</comment>
<sequence length="2208" mass="247650">MATSLAAQLKKLAVPETQNLLSGDFKQASFLYDDQEAATYTKQHFYNIGVNGLQQLIAKDERFAEFEQNLFSQSSQSMQRYVQTTEVNQQLDVTINKFLLLLSSYMQLREAHKAMEWMVHRYNVHLRNIDTFMMCMLPYHDQQPFIMALQLLRLNSNEAVKWRWLEPVKKGGTFLPRQTLITHCRSTTGFLGFVCDMMSKHIEANTDEETGIPSARHLQRVISFFTQTILGVLVSGPATESIMATLLPVLTAGLKSHGLPDHIVSSYMILSQLFLQTNLAEKVLQSLLNVITKNMPPSLVQSSLMVIVIMFQKQNISKVTKKAFRYLVRQPSLVIYLREISRDANTDPFLGPFLTTLVKQALKEAKSGAGTAFSTTGESSNAEDDEAAPAVVPCLMPLLVEMLGTIQLNRSIIMDVTRIVLTWFSEEENKTVEVDGSCLHEGPFQVFKLLENKYSLFLEEVIDEMGADPQQGKKVKQAARHLFEMSVESAHKNLISDPVTSVTICLHHPQGTVRQKAVEKLLEDPKLIEDKTCVQSTLALKLQDDSPDVLKALLKEPKNLWAMFDDKNLLYTSLLKSLTSTGIKDKGKEIEHLMLEALCCLPANVGDETQMCALVLAFLVIRSRGDVDLASNLLESEFASYNKLLSYIGTTWLPMLKKLKEKDNIGDEVSQLYSKLVDSVKTFLLQNLDQVQKQLESLFQYLSSTSRPGCLGFLILSVSGAVIREIKEKARKIALQRMMATILAELTLNQSIFGKEIPSGKGDLDPLTDGVTACLAHLQRKGTLPLSQIKIVLEDVNVGQVTDGLKDLQYWSLSSNAPLTDIDMDWLKTVTTVINVLLELRGKASKSCSKMAEECFASFFKIFSNKESVVKFLCMVWMSESADGVMSVHKARLLQFAQVYLASLRDKEKMSLLSESLPFLPCMMILLSSEFEAVRKIAFDLLTIAAESGSELPHDESTLLWFTRNLLRFREEVVKDNAFLSQVVKTLLEGDDSGASPPSPKKRRRSASKHPVHNSALLWLLENITDSKTPGNVKAGLLRLLHKMDTSESFLPLIPMLKSMIMHKESSAEDGREGKTPQTLSSEEKEILQLLVKRFTQAVAPAIDKTTDALDALLLALQCPVSLGALTIGNTVQMLMLEQLQGKFMLALPLPARKTTVAELLTLTAVSGSSEVVRRCRKVIKHMNLESSIVIDELKSVLVKPIASTVREAKRQKLSNSGQLEDSELETLQWKRITVLLEMLQSKKKVKAAVNMVPVTFQVLGRVIEVENEGSGEYLKQLLLGLINFVCSRHWEDGEQKNAEQVNGEHLNMELIVQCIRSSDNAHTHHQALLLLSSAAKIAPNLLLHNMMSVFTFMGANILRQDDAYSFHVIGKILENVIPALIMACEEKSKQKQSLKGKKKSVSSSPDSVSNMMTVVLRVFVDAVPHIPSHRRMMLFEKLMHVMGADQYLWRLILLYIESVTARSTVTKQGAMEERDAVVTAMWPGIEEEKTSGPLSTSDMDFLSGLTEHFSSSQLLLAFQEALSYLLALPEEKAQGAPLQKPKPSSKLEDMSAEDMAIFSVASHTPKHLRHFKFASVYALNQLMASQHVVAQLSETDPSTYLARYQSLLETCLQWISKVTDSLQHHMEDASRRYWKLLVHKSHDLLDTLVNLLPDSMFFEVVSGLMSHNLSLVQRRAMELLNVKLLQQKETLISDQSMLLSMVGKLHTIASNCLIKSKKKPVCEENLVNGQTALYSLKILCRMLGLAHHKHFTEVLLLCVKALTDHSDNGSVSSSAMLCIAEIVSAAKTHIIEHLNLFMPLFVTQLQSDTISQHDVLLLATITSLHKVIEVLPLFLSPYLQEIFTQVCIINSLVGADSEVHKPMVSQKLKLISGTLSTATPTRTFLPVVEKSFMAMEDKMASCAECAMSMLKEHIVTMSREDLTTFSQDLLKFFFVCFDIRVTHTELSEEELDEVEGCVIEAFVTLVFKLSEAQFKPMLLQIYNWASGEDVDHDRILFFYRLCDSLAEKLKSLFTLFAGHILKHSAEMLDLNNKSKSKCKFFGKGKSARRKSSNLVQYIAGCLQKTFAHDTEGFMNKERFDIVMQPLVDQLENELGKPSVSQDRAVNYIVPCITSLAAAARDDSLWKDLNYQILLKTRHTNPKVRMWALAAVDAFHKQLGEDFTQLVPEAIPFMAELMEDESDEVEKYTQKVLAAMEVSVGENLQEYF</sequence>
<keyword evidence="5 7" id="KW-0539">Nucleus</keyword>
<dbReference type="Proteomes" id="UP001283361">
    <property type="component" value="Unassembled WGS sequence"/>
</dbReference>
<comment type="caution">
    <text evidence="10">The sequence shown here is derived from an EMBL/GenBank/DDBJ whole genome shotgun (WGS) entry which is preliminary data.</text>
</comment>
<dbReference type="PANTHER" id="PTHR13457:SF1">
    <property type="entry name" value="HEAT REPEAT-CONTAINING PROTEIN 1"/>
    <property type="match status" value="1"/>
</dbReference>
<keyword evidence="11" id="KW-1185">Reference proteome</keyword>
<organism evidence="10 11">
    <name type="scientific">Elysia crispata</name>
    <name type="common">lettuce slug</name>
    <dbReference type="NCBI Taxonomy" id="231223"/>
    <lineage>
        <taxon>Eukaryota</taxon>
        <taxon>Metazoa</taxon>
        <taxon>Spiralia</taxon>
        <taxon>Lophotrochozoa</taxon>
        <taxon>Mollusca</taxon>
        <taxon>Gastropoda</taxon>
        <taxon>Heterobranchia</taxon>
        <taxon>Euthyneura</taxon>
        <taxon>Panpulmonata</taxon>
        <taxon>Sacoglossa</taxon>
        <taxon>Placobranchoidea</taxon>
        <taxon>Plakobranchidae</taxon>
        <taxon>Elysia</taxon>
    </lineage>
</organism>
<evidence type="ECO:0000256" key="1">
    <source>
        <dbReference type="ARBA" id="ARBA00004604"/>
    </source>
</evidence>
<dbReference type="InterPro" id="IPR012954">
    <property type="entry name" value="BP28_C_dom"/>
</dbReference>
<dbReference type="Gene3D" id="1.25.10.10">
    <property type="entry name" value="Leucine-rich Repeat Variant"/>
    <property type="match status" value="2"/>
</dbReference>
<feature type="domain" description="BP28 C-terminal" evidence="9">
    <location>
        <begin position="1920"/>
        <end position="2074"/>
    </location>
</feature>
<evidence type="ECO:0000256" key="5">
    <source>
        <dbReference type="ARBA" id="ARBA00023242"/>
    </source>
</evidence>
<keyword evidence="4 7" id="KW-0698">rRNA processing</keyword>
<dbReference type="Pfam" id="PF12397">
    <property type="entry name" value="U3snoRNP10"/>
    <property type="match status" value="1"/>
</dbReference>
<keyword evidence="3 7" id="KW-0690">Ribosome biogenesis</keyword>
<evidence type="ECO:0000256" key="6">
    <source>
        <dbReference type="ARBA" id="ARBA00023274"/>
    </source>
</evidence>
<evidence type="ECO:0000256" key="3">
    <source>
        <dbReference type="ARBA" id="ARBA00022517"/>
    </source>
</evidence>
<evidence type="ECO:0000256" key="2">
    <source>
        <dbReference type="ARBA" id="ARBA00010559"/>
    </source>
</evidence>
<dbReference type="GO" id="GO:0032040">
    <property type="term" value="C:small-subunit processome"/>
    <property type="evidence" value="ECO:0007669"/>
    <property type="project" value="TreeGrafter"/>
</dbReference>
<dbReference type="InterPro" id="IPR040191">
    <property type="entry name" value="UTP10"/>
</dbReference>
<dbReference type="GO" id="GO:0045943">
    <property type="term" value="P:positive regulation of transcription by RNA polymerase I"/>
    <property type="evidence" value="ECO:0007669"/>
    <property type="project" value="TreeGrafter"/>
</dbReference>
<accession>A0AAE1EAP9</accession>
<dbReference type="PANTHER" id="PTHR13457">
    <property type="entry name" value="BAP28"/>
    <property type="match status" value="1"/>
</dbReference>
<comment type="similarity">
    <text evidence="2 7">Belongs to the HEATR1/UTP10 family.</text>
</comment>
<feature type="compositionally biased region" description="Basic residues" evidence="8">
    <location>
        <begin position="1000"/>
        <end position="1010"/>
    </location>
</feature>
<evidence type="ECO:0000256" key="7">
    <source>
        <dbReference type="RuleBase" id="RU367065"/>
    </source>
</evidence>
<dbReference type="Pfam" id="PF08146">
    <property type="entry name" value="BP28CT"/>
    <property type="match status" value="1"/>
</dbReference>
<feature type="region of interest" description="Disordered" evidence="8">
    <location>
        <begin position="990"/>
        <end position="1010"/>
    </location>
</feature>
<dbReference type="Pfam" id="PF23243">
    <property type="entry name" value="HEAT_HEATR1"/>
    <property type="match status" value="1"/>
</dbReference>
<dbReference type="InterPro" id="IPR056473">
    <property type="entry name" value="HEAT_Utp10/HEAT1"/>
</dbReference>
<dbReference type="GO" id="GO:0030686">
    <property type="term" value="C:90S preribosome"/>
    <property type="evidence" value="ECO:0007669"/>
    <property type="project" value="TreeGrafter"/>
</dbReference>
<dbReference type="GO" id="GO:0000462">
    <property type="term" value="P:maturation of SSU-rRNA from tricistronic rRNA transcript (SSU-rRNA, 5.8S rRNA, LSU-rRNA)"/>
    <property type="evidence" value="ECO:0007669"/>
    <property type="project" value="TreeGrafter"/>
</dbReference>
<dbReference type="GO" id="GO:0030515">
    <property type="term" value="F:snoRNA binding"/>
    <property type="evidence" value="ECO:0007669"/>
    <property type="project" value="TreeGrafter"/>
</dbReference>
<dbReference type="InterPro" id="IPR022125">
    <property type="entry name" value="U3snoRNP10_N"/>
</dbReference>
<name>A0AAE1EAP9_9GAST</name>
<evidence type="ECO:0000313" key="11">
    <source>
        <dbReference type="Proteomes" id="UP001283361"/>
    </source>
</evidence>
<evidence type="ECO:0000313" key="10">
    <source>
        <dbReference type="EMBL" id="KAK3800102.1"/>
    </source>
</evidence>
<dbReference type="SMART" id="SM01036">
    <property type="entry name" value="BP28CT"/>
    <property type="match status" value="1"/>
</dbReference>
<dbReference type="SUPFAM" id="SSF48371">
    <property type="entry name" value="ARM repeat"/>
    <property type="match status" value="2"/>
</dbReference>
<comment type="function">
    <text evidence="7">Involved in nucleolar processing of pre-18S ribosomal RNA.</text>
</comment>
<evidence type="ECO:0000259" key="9">
    <source>
        <dbReference type="SMART" id="SM01036"/>
    </source>
</evidence>
<dbReference type="EMBL" id="JAWDGP010000502">
    <property type="protein sequence ID" value="KAK3800102.1"/>
    <property type="molecule type" value="Genomic_DNA"/>
</dbReference>
<evidence type="ECO:0000256" key="8">
    <source>
        <dbReference type="SAM" id="MobiDB-lite"/>
    </source>
</evidence>
<gene>
    <name evidence="10" type="ORF">RRG08_015068</name>
</gene>
<reference evidence="10" key="1">
    <citation type="journal article" date="2023" name="G3 (Bethesda)">
        <title>A reference genome for the long-term kleptoplast-retaining sea slug Elysia crispata morphotype clarki.</title>
        <authorList>
            <person name="Eastman K.E."/>
            <person name="Pendleton A.L."/>
            <person name="Shaikh M.A."/>
            <person name="Suttiyut T."/>
            <person name="Ogas R."/>
            <person name="Tomko P."/>
            <person name="Gavelis G."/>
            <person name="Widhalm J.R."/>
            <person name="Wisecaver J.H."/>
        </authorList>
    </citation>
    <scope>NUCLEOTIDE SEQUENCE</scope>
    <source>
        <strain evidence="10">ECLA1</strain>
    </source>
</reference>
<evidence type="ECO:0000256" key="4">
    <source>
        <dbReference type="ARBA" id="ARBA00022552"/>
    </source>
</evidence>
<protein>
    <recommendedName>
        <fullName evidence="7">HEAT repeat-containing protein 1</fullName>
    </recommendedName>
</protein>
<keyword evidence="6 7" id="KW-0687">Ribonucleoprotein</keyword>
<dbReference type="InterPro" id="IPR011989">
    <property type="entry name" value="ARM-like"/>
</dbReference>